<dbReference type="Gene3D" id="3.50.4.10">
    <property type="entry name" value="Hepatocyte Growth Factor"/>
    <property type="match status" value="1"/>
</dbReference>
<dbReference type="Gene3D" id="2.60.120.1000">
    <property type="match status" value="1"/>
</dbReference>
<dbReference type="EMBL" id="CAIIXF020000007">
    <property type="protein sequence ID" value="CAH1788866.1"/>
    <property type="molecule type" value="Genomic_DNA"/>
</dbReference>
<dbReference type="SUPFAM" id="SSF57414">
    <property type="entry name" value="Hairpin loop containing domain-like"/>
    <property type="match status" value="1"/>
</dbReference>
<accession>A0A8J1UFH5</accession>
<evidence type="ECO:0000313" key="1">
    <source>
        <dbReference type="EMBL" id="CAH1788866.1"/>
    </source>
</evidence>
<comment type="caution">
    <text evidence="1">The sequence shown here is derived from an EMBL/GenBank/DDBJ whole genome shotgun (WGS) entry which is preliminary data.</text>
</comment>
<dbReference type="InterPro" id="IPR003609">
    <property type="entry name" value="Pan_app"/>
</dbReference>
<proteinExistence type="predicted"/>
<gene>
    <name evidence="1" type="ORF">OFUS_LOCUS14320</name>
</gene>
<organism evidence="1 2">
    <name type="scientific">Owenia fusiformis</name>
    <name type="common">Polychaete worm</name>
    <dbReference type="NCBI Taxonomy" id="6347"/>
    <lineage>
        <taxon>Eukaryota</taxon>
        <taxon>Metazoa</taxon>
        <taxon>Spiralia</taxon>
        <taxon>Lophotrochozoa</taxon>
        <taxon>Annelida</taxon>
        <taxon>Polychaeta</taxon>
        <taxon>Sedentaria</taxon>
        <taxon>Canalipalpata</taxon>
        <taxon>Sabellida</taxon>
        <taxon>Oweniida</taxon>
        <taxon>Oweniidae</taxon>
        <taxon>Owenia</taxon>
    </lineage>
</organism>
<dbReference type="Proteomes" id="UP000749559">
    <property type="component" value="Unassembled WGS sequence"/>
</dbReference>
<dbReference type="Pfam" id="PF00024">
    <property type="entry name" value="PAN_1"/>
    <property type="match status" value="1"/>
</dbReference>
<name>A0A8J1UFH5_OWEFU</name>
<keyword evidence="2" id="KW-1185">Reference proteome</keyword>
<protein>
    <submittedName>
        <fullName evidence="1">Uncharacterized protein</fullName>
    </submittedName>
</protein>
<dbReference type="AlphaFoldDB" id="A0A8J1UFH5"/>
<sequence length="153" mass="17093">MFLNYLQFFVIIHTVTSKIVDDYFDVINGTPDDISPTLQTTLLSIVECTVMCMKEPTCKATNYNQEKQNCWIYDTNTFNWTPNSSWKLTKNFKLGESPSNPGASCLDIKSKRADPVSTGLYWINPDSSSAVQVNCNMDTVGLVVVQTKSSKVG</sequence>
<reference evidence="1" key="1">
    <citation type="submission" date="2022-03" db="EMBL/GenBank/DDBJ databases">
        <authorList>
            <person name="Martin C."/>
        </authorList>
    </citation>
    <scope>NUCLEOTIDE SEQUENCE</scope>
</reference>
<evidence type="ECO:0000313" key="2">
    <source>
        <dbReference type="Proteomes" id="UP000749559"/>
    </source>
</evidence>